<protein>
    <recommendedName>
        <fullName evidence="6">Delta(24)-sterol reductase</fullName>
        <ecNumber evidence="5">1.3.1.72</ecNumber>
    </recommendedName>
    <alternativeName>
        <fullName evidence="26">24-dehydrocholesterol reductase</fullName>
    </alternativeName>
    <alternativeName>
        <fullName evidence="27">3-beta-hydroxysterol Delta-24-reductase</fullName>
    </alternativeName>
</protein>
<dbReference type="PROSITE" id="PS51387">
    <property type="entry name" value="FAD_PCMH"/>
    <property type="match status" value="1"/>
</dbReference>
<evidence type="ECO:0000256" key="24">
    <source>
        <dbReference type="ARBA" id="ARBA00052927"/>
    </source>
</evidence>
<keyword evidence="10 28" id="KW-0812">Transmembrane</keyword>
<keyword evidence="14" id="KW-0521">NADP</keyword>
<evidence type="ECO:0000256" key="18">
    <source>
        <dbReference type="ARBA" id="ARBA00023098"/>
    </source>
</evidence>
<keyword evidence="31" id="KW-1185">Reference proteome</keyword>
<evidence type="ECO:0000256" key="16">
    <source>
        <dbReference type="ARBA" id="ARBA00023002"/>
    </source>
</evidence>
<dbReference type="FunFam" id="3.30.465.10:FF:000032">
    <property type="entry name" value="Delta(24)-sterol reductase"/>
    <property type="match status" value="1"/>
</dbReference>
<evidence type="ECO:0000256" key="19">
    <source>
        <dbReference type="ARBA" id="ARBA00023136"/>
    </source>
</evidence>
<evidence type="ECO:0000256" key="2">
    <source>
        <dbReference type="ARBA" id="ARBA00004194"/>
    </source>
</evidence>
<dbReference type="InterPro" id="IPR016169">
    <property type="entry name" value="FAD-bd_PCMH_sub2"/>
</dbReference>
<evidence type="ECO:0000256" key="13">
    <source>
        <dbReference type="ARBA" id="ARBA00022827"/>
    </source>
</evidence>
<evidence type="ECO:0000256" key="6">
    <source>
        <dbReference type="ARBA" id="ARBA00019086"/>
    </source>
</evidence>
<comment type="function">
    <text evidence="25">Catalyzes the reduction of the delta-24 double bond of sterol intermediates during cholesterol biosynthesis. In addition to its cholesterol-synthesizing activity, can protect cells from oxidative stress by reducing caspase 3 activity during apoptosis induced by oxidative stress. Also protects against amyloid-beta peptide-induced apoptosis.</text>
</comment>
<keyword evidence="13" id="KW-0274">FAD</keyword>
<evidence type="ECO:0000259" key="29">
    <source>
        <dbReference type="PROSITE" id="PS51387"/>
    </source>
</evidence>
<dbReference type="Gene3D" id="3.30.465.10">
    <property type="match status" value="1"/>
</dbReference>
<evidence type="ECO:0000256" key="3">
    <source>
        <dbReference type="ARBA" id="ARBA00004275"/>
    </source>
</evidence>
<evidence type="ECO:0000256" key="4">
    <source>
        <dbReference type="ARBA" id="ARBA00004389"/>
    </source>
</evidence>
<dbReference type="GO" id="GO:0005777">
    <property type="term" value="C:peroxisome"/>
    <property type="evidence" value="ECO:0007669"/>
    <property type="project" value="UniProtKB-SubCell"/>
</dbReference>
<gene>
    <name evidence="30" type="ORF">Anas_04581</name>
</gene>
<dbReference type="GO" id="GO:0071949">
    <property type="term" value="F:FAD binding"/>
    <property type="evidence" value="ECO:0007669"/>
    <property type="project" value="InterPro"/>
</dbReference>
<evidence type="ECO:0000256" key="10">
    <source>
        <dbReference type="ARBA" id="ARBA00022692"/>
    </source>
</evidence>
<comment type="catalytic activity">
    <reaction evidence="23">
        <text>lanosterol + NADPH + H(+) = 24,25-dihydrolanosterol + NADP(+)</text>
        <dbReference type="Rhea" id="RHEA:33919"/>
        <dbReference type="ChEBI" id="CHEBI:15378"/>
        <dbReference type="ChEBI" id="CHEBI:16521"/>
        <dbReference type="ChEBI" id="CHEBI:28113"/>
        <dbReference type="ChEBI" id="CHEBI:57783"/>
        <dbReference type="ChEBI" id="CHEBI:58349"/>
    </reaction>
    <physiologicalReaction direction="left-to-right" evidence="23">
        <dbReference type="Rhea" id="RHEA:33920"/>
    </physiologicalReaction>
</comment>
<evidence type="ECO:0000256" key="25">
    <source>
        <dbReference type="ARBA" id="ARBA00056986"/>
    </source>
</evidence>
<dbReference type="Pfam" id="PF01565">
    <property type="entry name" value="FAD_binding_4"/>
    <property type="match status" value="1"/>
</dbReference>
<dbReference type="PANTHER" id="PTHR10801:SF2">
    <property type="entry name" value="FAD-BINDING PCMH-TYPE DOMAIN-CONTAINING PROTEIN"/>
    <property type="match status" value="1"/>
</dbReference>
<keyword evidence="15 28" id="KW-1133">Transmembrane helix</keyword>
<evidence type="ECO:0000256" key="27">
    <source>
        <dbReference type="ARBA" id="ARBA00080612"/>
    </source>
</evidence>
<keyword evidence="11" id="KW-0732">Signal</keyword>
<sequence length="552" mass="64680">MTKGSLVNYIWEIKKKSFRWLENNRGFIVVLIVLPLSFFFGLFFRLQKWFLRLLYSAPKKHDERVSQIQTKVILWGKQPRNERKLMCTSRPNWQSLSTTFFRKDLCHKISIPLYDILELNEKAMSVKVEPFVTVGQITDYLVKRGYTLAVCLEVAEATLGGLAMGVGMTTYSQNVGLYQETVVSYDVILGDGSLVTATRSNEYSDLYYTLPWSHGTLGFLVCLELQIIKIKPHIKLEYIPIEGKSKYCELIRHISGANDKTFKTPDYLEATVFSKEKAVIMVGNFADVPQGEKHKINRVSAFYKPWFFKHVETFLEKGRDYEYIPLEDYLLRHNRSIFWVVETMIPFGNNILFRWIFGWLLPPQIAFLKFTTTPGIRAMTFTKQVFQDIVLPMNKLEKQIDKAEELFNIYPILIYPCRIYDHGPHRGQLRPPRRDQMVVKSNYGMFNDIGIYGVPQKVKDKQRFDAVKAMREMEKIIKMEPFTRFTRDVGGYPFLYADTFMTRKEFEEMFDLEAYEKVRTKYKANGAFPHLFDKTKPEINVFQIGEEYADPF</sequence>
<dbReference type="Proteomes" id="UP000326759">
    <property type="component" value="Unassembled WGS sequence"/>
</dbReference>
<dbReference type="PANTHER" id="PTHR10801">
    <property type="entry name" value="24-DEHYDROCHOLESTEROL REDUCTASE"/>
    <property type="match status" value="1"/>
</dbReference>
<keyword evidence="21" id="KW-1207">Sterol metabolism</keyword>
<evidence type="ECO:0000313" key="30">
    <source>
        <dbReference type="EMBL" id="KAB7499332.1"/>
    </source>
</evidence>
<dbReference type="SUPFAM" id="SSF56176">
    <property type="entry name" value="FAD-binding/transporter-associated domain-like"/>
    <property type="match status" value="1"/>
</dbReference>
<evidence type="ECO:0000256" key="15">
    <source>
        <dbReference type="ARBA" id="ARBA00022989"/>
    </source>
</evidence>
<accession>A0A5N5SZ77</accession>
<keyword evidence="12" id="KW-0256">Endoplasmic reticulum</keyword>
<keyword evidence="8" id="KW-0153">Cholesterol metabolism</keyword>
<dbReference type="AlphaFoldDB" id="A0A5N5SZ77"/>
<keyword evidence="7" id="KW-0444">Lipid biosynthesis</keyword>
<evidence type="ECO:0000256" key="26">
    <source>
        <dbReference type="ARBA" id="ARBA00078485"/>
    </source>
</evidence>
<evidence type="ECO:0000256" key="22">
    <source>
        <dbReference type="ARBA" id="ARBA00023221"/>
    </source>
</evidence>
<dbReference type="GO" id="GO:0008203">
    <property type="term" value="P:cholesterol metabolic process"/>
    <property type="evidence" value="ECO:0007669"/>
    <property type="project" value="UniProtKB-KW"/>
</dbReference>
<keyword evidence="18" id="KW-0443">Lipid metabolism</keyword>
<keyword evidence="19 28" id="KW-0472">Membrane</keyword>
<evidence type="ECO:0000256" key="11">
    <source>
        <dbReference type="ARBA" id="ARBA00022729"/>
    </source>
</evidence>
<dbReference type="InterPro" id="IPR040165">
    <property type="entry name" value="Diminuto-like"/>
</dbReference>
<keyword evidence="16" id="KW-0560">Oxidoreductase</keyword>
<evidence type="ECO:0000256" key="23">
    <source>
        <dbReference type="ARBA" id="ARBA00051033"/>
    </source>
</evidence>
<dbReference type="InterPro" id="IPR016166">
    <property type="entry name" value="FAD-bd_PCMH"/>
</dbReference>
<reference evidence="30 31" key="1">
    <citation type="journal article" date="2019" name="PLoS Biol.">
        <title>Sex chromosomes control vertical transmission of feminizing Wolbachia symbionts in an isopod.</title>
        <authorList>
            <person name="Becking T."/>
            <person name="Chebbi M.A."/>
            <person name="Giraud I."/>
            <person name="Moumen B."/>
            <person name="Laverre T."/>
            <person name="Caubet Y."/>
            <person name="Peccoud J."/>
            <person name="Gilbert C."/>
            <person name="Cordaux R."/>
        </authorList>
    </citation>
    <scope>NUCLEOTIDE SEQUENCE [LARGE SCALE GENOMIC DNA]</scope>
    <source>
        <strain evidence="30">ANa2</strain>
        <tissue evidence="30">Whole body excluding digestive tract and cuticle</tissue>
    </source>
</reference>
<keyword evidence="9" id="KW-0285">Flavoprotein</keyword>
<dbReference type="GO" id="GO:0050614">
    <property type="term" value="F:Delta24-sterol reductase activity"/>
    <property type="evidence" value="ECO:0007669"/>
    <property type="project" value="UniProtKB-EC"/>
</dbReference>
<evidence type="ECO:0000256" key="21">
    <source>
        <dbReference type="ARBA" id="ARBA00023166"/>
    </source>
</evidence>
<name>A0A5N5SZ77_9CRUS</name>
<keyword evidence="17" id="KW-0333">Golgi apparatus</keyword>
<organism evidence="30 31">
    <name type="scientific">Armadillidium nasatum</name>
    <dbReference type="NCBI Taxonomy" id="96803"/>
    <lineage>
        <taxon>Eukaryota</taxon>
        <taxon>Metazoa</taxon>
        <taxon>Ecdysozoa</taxon>
        <taxon>Arthropoda</taxon>
        <taxon>Crustacea</taxon>
        <taxon>Multicrustacea</taxon>
        <taxon>Malacostraca</taxon>
        <taxon>Eumalacostraca</taxon>
        <taxon>Peracarida</taxon>
        <taxon>Isopoda</taxon>
        <taxon>Oniscidea</taxon>
        <taxon>Crinocheta</taxon>
        <taxon>Armadillidiidae</taxon>
        <taxon>Armadillidium</taxon>
    </lineage>
</organism>
<evidence type="ECO:0000256" key="7">
    <source>
        <dbReference type="ARBA" id="ARBA00022516"/>
    </source>
</evidence>
<evidence type="ECO:0000256" key="8">
    <source>
        <dbReference type="ARBA" id="ARBA00022548"/>
    </source>
</evidence>
<evidence type="ECO:0000256" key="14">
    <source>
        <dbReference type="ARBA" id="ARBA00022857"/>
    </source>
</evidence>
<dbReference type="GO" id="GO:0000246">
    <property type="term" value="F:Delta24(24-1) sterol reductase activity"/>
    <property type="evidence" value="ECO:0007669"/>
    <property type="project" value="TreeGrafter"/>
</dbReference>
<comment type="subcellular location">
    <subcellularLocation>
        <location evidence="4">Endoplasmic reticulum membrane</location>
        <topology evidence="4">Single-pass membrane protein</topology>
    </subcellularLocation>
    <subcellularLocation>
        <location evidence="2">Golgi apparatus membrane</location>
        <topology evidence="2">Single-pass membrane protein</topology>
    </subcellularLocation>
    <subcellularLocation>
        <location evidence="3">Peroxisome</location>
    </subcellularLocation>
</comment>
<dbReference type="EMBL" id="SEYY01018467">
    <property type="protein sequence ID" value="KAB7499332.1"/>
    <property type="molecule type" value="Genomic_DNA"/>
</dbReference>
<comment type="catalytic activity">
    <reaction evidence="24">
        <text>5alpha-cholest-8-en-3beta-ol + NADP(+) = zymosterol + NADPH + H(+)</text>
        <dbReference type="Rhea" id="RHEA:36399"/>
        <dbReference type="ChEBI" id="CHEBI:15378"/>
        <dbReference type="ChEBI" id="CHEBI:16608"/>
        <dbReference type="ChEBI" id="CHEBI:18252"/>
        <dbReference type="ChEBI" id="CHEBI:57783"/>
        <dbReference type="ChEBI" id="CHEBI:58349"/>
        <dbReference type="EC" id="1.3.1.72"/>
    </reaction>
    <physiologicalReaction direction="right-to-left" evidence="24">
        <dbReference type="Rhea" id="RHEA:36401"/>
    </physiologicalReaction>
</comment>
<comment type="caution">
    <text evidence="30">The sequence shown here is derived from an EMBL/GenBank/DDBJ whole genome shotgun (WGS) entry which is preliminary data.</text>
</comment>
<dbReference type="GO" id="GO:0005789">
    <property type="term" value="C:endoplasmic reticulum membrane"/>
    <property type="evidence" value="ECO:0007669"/>
    <property type="project" value="UniProtKB-SubCell"/>
</dbReference>
<evidence type="ECO:0000256" key="9">
    <source>
        <dbReference type="ARBA" id="ARBA00022630"/>
    </source>
</evidence>
<evidence type="ECO:0000256" key="12">
    <source>
        <dbReference type="ARBA" id="ARBA00022824"/>
    </source>
</evidence>
<evidence type="ECO:0000256" key="20">
    <source>
        <dbReference type="ARBA" id="ARBA00023140"/>
    </source>
</evidence>
<evidence type="ECO:0000256" key="5">
    <source>
        <dbReference type="ARBA" id="ARBA00012405"/>
    </source>
</evidence>
<keyword evidence="22" id="KW-0753">Steroid metabolism</keyword>
<feature type="domain" description="FAD-binding PCMH-type" evidence="29">
    <location>
        <begin position="42"/>
        <end position="230"/>
    </location>
</feature>
<dbReference type="InterPro" id="IPR036318">
    <property type="entry name" value="FAD-bd_PCMH-like_sf"/>
</dbReference>
<evidence type="ECO:0000256" key="17">
    <source>
        <dbReference type="ARBA" id="ARBA00023034"/>
    </source>
</evidence>
<evidence type="ECO:0000256" key="1">
    <source>
        <dbReference type="ARBA" id="ARBA00001974"/>
    </source>
</evidence>
<dbReference type="OrthoDB" id="415825at2759"/>
<comment type="cofactor">
    <cofactor evidence="1">
        <name>FAD</name>
        <dbReference type="ChEBI" id="CHEBI:57692"/>
    </cofactor>
</comment>
<evidence type="ECO:0000313" key="31">
    <source>
        <dbReference type="Proteomes" id="UP000326759"/>
    </source>
</evidence>
<proteinExistence type="predicted"/>
<feature type="transmembrane region" description="Helical" evidence="28">
    <location>
        <begin position="26"/>
        <end position="44"/>
    </location>
</feature>
<dbReference type="GO" id="GO:0000139">
    <property type="term" value="C:Golgi membrane"/>
    <property type="evidence" value="ECO:0007669"/>
    <property type="project" value="UniProtKB-SubCell"/>
</dbReference>
<dbReference type="InterPro" id="IPR006094">
    <property type="entry name" value="Oxid_FAD_bind_N"/>
</dbReference>
<keyword evidence="20" id="KW-0576">Peroxisome</keyword>
<evidence type="ECO:0000256" key="28">
    <source>
        <dbReference type="SAM" id="Phobius"/>
    </source>
</evidence>
<dbReference type="EC" id="1.3.1.72" evidence="5"/>